<evidence type="ECO:0000313" key="2">
    <source>
        <dbReference type="EMBL" id="TFY97509.1"/>
    </source>
</evidence>
<feature type="transmembrane region" description="Helical" evidence="1">
    <location>
        <begin position="39"/>
        <end position="60"/>
    </location>
</feature>
<feature type="transmembrane region" description="Helical" evidence="1">
    <location>
        <begin position="67"/>
        <end position="89"/>
    </location>
</feature>
<gene>
    <name evidence="2" type="ORF">EZ242_18490</name>
</gene>
<comment type="caution">
    <text evidence="2">The sequence shown here is derived from an EMBL/GenBank/DDBJ whole genome shotgun (WGS) entry which is preliminary data.</text>
</comment>
<keyword evidence="1" id="KW-0472">Membrane</keyword>
<proteinExistence type="predicted"/>
<keyword evidence="1" id="KW-1133">Transmembrane helix</keyword>
<dbReference type="EMBL" id="SMLL01000007">
    <property type="protein sequence ID" value="TFY97509.1"/>
    <property type="molecule type" value="Genomic_DNA"/>
</dbReference>
<dbReference type="Proteomes" id="UP000297564">
    <property type="component" value="Unassembled WGS sequence"/>
</dbReference>
<organism evidence="2 3">
    <name type="scientific">Ramlibacter rhizophilus</name>
    <dbReference type="NCBI Taxonomy" id="1781167"/>
    <lineage>
        <taxon>Bacteria</taxon>
        <taxon>Pseudomonadati</taxon>
        <taxon>Pseudomonadota</taxon>
        <taxon>Betaproteobacteria</taxon>
        <taxon>Burkholderiales</taxon>
        <taxon>Comamonadaceae</taxon>
        <taxon>Ramlibacter</taxon>
    </lineage>
</organism>
<evidence type="ECO:0000313" key="3">
    <source>
        <dbReference type="Proteomes" id="UP000297564"/>
    </source>
</evidence>
<dbReference type="AlphaFoldDB" id="A0A4Z0BGJ6"/>
<sequence length="90" mass="9275">MKRIGRSILQVAAGAALLLLVPWAAMQLSDEVRWGPGDFVLAWGLLFAAGCGVVLAAAGIERPAVRSGVVAGIVLLAAVVWAELAVGLFH</sequence>
<accession>A0A4Z0BGJ6</accession>
<keyword evidence="1" id="KW-0812">Transmembrane</keyword>
<dbReference type="RefSeq" id="WP_135286675.1">
    <property type="nucleotide sequence ID" value="NZ_SMLL01000007.1"/>
</dbReference>
<name>A0A4Z0BGJ6_9BURK</name>
<keyword evidence="3" id="KW-1185">Reference proteome</keyword>
<evidence type="ECO:0000256" key="1">
    <source>
        <dbReference type="SAM" id="Phobius"/>
    </source>
</evidence>
<protein>
    <submittedName>
        <fullName evidence="2">Uncharacterized protein</fullName>
    </submittedName>
</protein>
<reference evidence="2 3" key="1">
    <citation type="submission" date="2019-03" db="EMBL/GenBank/DDBJ databases">
        <title>Ramlibacter rhizophilus CCTCC AB2015357, whole genome shotgun sequence.</title>
        <authorList>
            <person name="Zhang X."/>
            <person name="Feng G."/>
            <person name="Zhu H."/>
        </authorList>
    </citation>
    <scope>NUCLEOTIDE SEQUENCE [LARGE SCALE GENOMIC DNA]</scope>
    <source>
        <strain evidence="2 3">CCTCC AB2015357</strain>
    </source>
</reference>